<dbReference type="EMBL" id="JADYXP020000018">
    <property type="protein sequence ID" value="KAL0106324.1"/>
    <property type="molecule type" value="Genomic_DNA"/>
</dbReference>
<gene>
    <name evidence="1" type="ORF">PUN28_016207</name>
</gene>
<evidence type="ECO:0000313" key="2">
    <source>
        <dbReference type="Proteomes" id="UP001430953"/>
    </source>
</evidence>
<organism evidence="1 2">
    <name type="scientific">Cardiocondyla obscurior</name>
    <dbReference type="NCBI Taxonomy" id="286306"/>
    <lineage>
        <taxon>Eukaryota</taxon>
        <taxon>Metazoa</taxon>
        <taxon>Ecdysozoa</taxon>
        <taxon>Arthropoda</taxon>
        <taxon>Hexapoda</taxon>
        <taxon>Insecta</taxon>
        <taxon>Pterygota</taxon>
        <taxon>Neoptera</taxon>
        <taxon>Endopterygota</taxon>
        <taxon>Hymenoptera</taxon>
        <taxon>Apocrita</taxon>
        <taxon>Aculeata</taxon>
        <taxon>Formicoidea</taxon>
        <taxon>Formicidae</taxon>
        <taxon>Myrmicinae</taxon>
        <taxon>Cardiocondyla</taxon>
    </lineage>
</organism>
<protein>
    <submittedName>
        <fullName evidence="1">Uncharacterized protein</fullName>
    </submittedName>
</protein>
<reference evidence="1 2" key="1">
    <citation type="submission" date="2023-03" db="EMBL/GenBank/DDBJ databases">
        <title>High recombination rates correlate with genetic variation in Cardiocondyla obscurior ants.</title>
        <authorList>
            <person name="Errbii M."/>
        </authorList>
    </citation>
    <scope>NUCLEOTIDE SEQUENCE [LARGE SCALE GENOMIC DNA]</scope>
    <source>
        <strain evidence="1">Alpha-2009</strain>
        <tissue evidence="1">Whole body</tissue>
    </source>
</reference>
<keyword evidence="2" id="KW-1185">Reference proteome</keyword>
<sequence length="68" mass="7480">MNQITIECCTLSESLTPRGGKLAYELSAGTEYRSPSTGDITSDAAAFQARAIIEMILQKKMLHVKLLY</sequence>
<dbReference type="Proteomes" id="UP001430953">
    <property type="component" value="Unassembled WGS sequence"/>
</dbReference>
<comment type="caution">
    <text evidence="1">The sequence shown here is derived from an EMBL/GenBank/DDBJ whole genome shotgun (WGS) entry which is preliminary data.</text>
</comment>
<name>A0AAW2EV16_9HYME</name>
<dbReference type="AlphaFoldDB" id="A0AAW2EV16"/>
<proteinExistence type="predicted"/>
<accession>A0AAW2EV16</accession>
<evidence type="ECO:0000313" key="1">
    <source>
        <dbReference type="EMBL" id="KAL0106324.1"/>
    </source>
</evidence>